<proteinExistence type="inferred from homology"/>
<keyword evidence="6" id="KW-0808">Transferase</keyword>
<dbReference type="PANTHER" id="PTHR33337:SF44">
    <property type="entry name" value="DUF636 DOMAIN PROTEIN (AFU_ORTHOLOGUE AFUA_1G09754)"/>
    <property type="match status" value="1"/>
</dbReference>
<dbReference type="GO" id="GO:0016740">
    <property type="term" value="F:transferase activity"/>
    <property type="evidence" value="ECO:0007669"/>
    <property type="project" value="UniProtKB-KW"/>
</dbReference>
<keyword evidence="7" id="KW-1185">Reference proteome</keyword>
<evidence type="ECO:0000313" key="6">
    <source>
        <dbReference type="EMBL" id="PSC03854.1"/>
    </source>
</evidence>
<dbReference type="Pfam" id="PF04828">
    <property type="entry name" value="GFA"/>
    <property type="match status" value="1"/>
</dbReference>
<name>A0A2T1HQB8_9HYPH</name>
<protein>
    <submittedName>
        <fullName evidence="6">Alanine acetyltransferase</fullName>
    </submittedName>
</protein>
<dbReference type="InterPro" id="IPR006913">
    <property type="entry name" value="CENP-V/GFA"/>
</dbReference>
<feature type="domain" description="CENP-V/GFA" evidence="5">
    <location>
        <begin position="3"/>
        <end position="154"/>
    </location>
</feature>
<keyword evidence="3" id="KW-0862">Zinc</keyword>
<accession>A0A2T1HQB8</accession>
<comment type="similarity">
    <text evidence="1">Belongs to the Gfa family.</text>
</comment>
<dbReference type="PANTHER" id="PTHR33337">
    <property type="entry name" value="GFA DOMAIN-CONTAINING PROTEIN"/>
    <property type="match status" value="1"/>
</dbReference>
<comment type="caution">
    <text evidence="6">The sequence shown here is derived from an EMBL/GenBank/DDBJ whole genome shotgun (WGS) entry which is preliminary data.</text>
</comment>
<keyword evidence="4" id="KW-0456">Lyase</keyword>
<evidence type="ECO:0000259" key="5">
    <source>
        <dbReference type="PROSITE" id="PS51891"/>
    </source>
</evidence>
<dbReference type="GO" id="GO:0016846">
    <property type="term" value="F:carbon-sulfur lyase activity"/>
    <property type="evidence" value="ECO:0007669"/>
    <property type="project" value="InterPro"/>
</dbReference>
<dbReference type="Gene3D" id="3.90.1590.10">
    <property type="entry name" value="glutathione-dependent formaldehyde- activating enzyme (gfa)"/>
    <property type="match status" value="1"/>
</dbReference>
<dbReference type="RefSeq" id="WP_106338256.1">
    <property type="nucleotide sequence ID" value="NZ_PVZS01000020.1"/>
</dbReference>
<dbReference type="SUPFAM" id="SSF51316">
    <property type="entry name" value="Mss4-like"/>
    <property type="match status" value="1"/>
</dbReference>
<evidence type="ECO:0000256" key="3">
    <source>
        <dbReference type="ARBA" id="ARBA00022833"/>
    </source>
</evidence>
<sequence length="162" mass="17952">MTLEGSCRCGAVRFSVQSHAPQPYQLCYCTICRKTAGGGGFAINLSAVSDSLQVTGREAIGVYRAAIVEDDGACRASTGERNFCTRCGSALWLYDPTWPELIHPHASAIDTDLPVPPARTHLMLRYKASWVVPDIGPNDLTFELYPEESIEDWHRRHGLWLD</sequence>
<dbReference type="EMBL" id="PVZS01000020">
    <property type="protein sequence ID" value="PSC03854.1"/>
    <property type="molecule type" value="Genomic_DNA"/>
</dbReference>
<evidence type="ECO:0000256" key="4">
    <source>
        <dbReference type="ARBA" id="ARBA00023239"/>
    </source>
</evidence>
<dbReference type="GO" id="GO:0046872">
    <property type="term" value="F:metal ion binding"/>
    <property type="evidence" value="ECO:0007669"/>
    <property type="project" value="UniProtKB-KW"/>
</dbReference>
<evidence type="ECO:0000256" key="2">
    <source>
        <dbReference type="ARBA" id="ARBA00022723"/>
    </source>
</evidence>
<dbReference type="OrthoDB" id="9807246at2"/>
<dbReference type="Proteomes" id="UP000239772">
    <property type="component" value="Unassembled WGS sequence"/>
</dbReference>
<dbReference type="InterPro" id="IPR011057">
    <property type="entry name" value="Mss4-like_sf"/>
</dbReference>
<evidence type="ECO:0000256" key="1">
    <source>
        <dbReference type="ARBA" id="ARBA00005495"/>
    </source>
</evidence>
<evidence type="ECO:0000313" key="7">
    <source>
        <dbReference type="Proteomes" id="UP000239772"/>
    </source>
</evidence>
<organism evidence="6 7">
    <name type="scientific">Alsobacter soli</name>
    <dbReference type="NCBI Taxonomy" id="2109933"/>
    <lineage>
        <taxon>Bacteria</taxon>
        <taxon>Pseudomonadati</taxon>
        <taxon>Pseudomonadota</taxon>
        <taxon>Alphaproteobacteria</taxon>
        <taxon>Hyphomicrobiales</taxon>
        <taxon>Alsobacteraceae</taxon>
        <taxon>Alsobacter</taxon>
    </lineage>
</organism>
<dbReference type="PROSITE" id="PS51891">
    <property type="entry name" value="CENP_V_GFA"/>
    <property type="match status" value="1"/>
</dbReference>
<dbReference type="AlphaFoldDB" id="A0A2T1HQB8"/>
<gene>
    <name evidence="6" type="ORF">SLNSH_16930</name>
</gene>
<keyword evidence="2" id="KW-0479">Metal-binding</keyword>
<reference evidence="7" key="1">
    <citation type="submission" date="2018-03" db="EMBL/GenBank/DDBJ databases">
        <authorList>
            <person name="Sun L."/>
            <person name="Liu H."/>
            <person name="Chen W."/>
            <person name="Huang K."/>
            <person name="Liu W."/>
            <person name="Gao X."/>
        </authorList>
    </citation>
    <scope>NUCLEOTIDE SEQUENCE [LARGE SCALE GENOMIC DNA]</scope>
    <source>
        <strain evidence="7">SH9</strain>
    </source>
</reference>